<protein>
    <submittedName>
        <fullName evidence="1">Uncharacterized protein</fullName>
    </submittedName>
</protein>
<reference evidence="1 2" key="1">
    <citation type="submission" date="2024-01" db="EMBL/GenBank/DDBJ databases">
        <title>Genome assemblies of Stephania.</title>
        <authorList>
            <person name="Yang L."/>
        </authorList>
    </citation>
    <scope>NUCLEOTIDE SEQUENCE [LARGE SCALE GENOMIC DNA]</scope>
    <source>
        <strain evidence="1">QJT</strain>
        <tissue evidence="1">Leaf</tissue>
    </source>
</reference>
<dbReference type="PROSITE" id="PS51257">
    <property type="entry name" value="PROKAR_LIPOPROTEIN"/>
    <property type="match status" value="1"/>
</dbReference>
<dbReference type="AlphaFoldDB" id="A0AAP0PI05"/>
<dbReference type="Proteomes" id="UP001417504">
    <property type="component" value="Unassembled WGS sequence"/>
</dbReference>
<organism evidence="1 2">
    <name type="scientific">Stephania japonica</name>
    <dbReference type="NCBI Taxonomy" id="461633"/>
    <lineage>
        <taxon>Eukaryota</taxon>
        <taxon>Viridiplantae</taxon>
        <taxon>Streptophyta</taxon>
        <taxon>Embryophyta</taxon>
        <taxon>Tracheophyta</taxon>
        <taxon>Spermatophyta</taxon>
        <taxon>Magnoliopsida</taxon>
        <taxon>Ranunculales</taxon>
        <taxon>Menispermaceae</taxon>
        <taxon>Menispermoideae</taxon>
        <taxon>Cissampelideae</taxon>
        <taxon>Stephania</taxon>
    </lineage>
</organism>
<name>A0AAP0PI05_9MAGN</name>
<sequence>MRVCVFSHQYSHQFSFHHFVIHHWLLSSVLSCSGHCTKDQCCKNFQLQIDKSTMLINDIASPNNTNKPSN</sequence>
<comment type="caution">
    <text evidence="1">The sequence shown here is derived from an EMBL/GenBank/DDBJ whole genome shotgun (WGS) entry which is preliminary data.</text>
</comment>
<dbReference type="EMBL" id="JBBNAE010000002">
    <property type="protein sequence ID" value="KAK9144757.1"/>
    <property type="molecule type" value="Genomic_DNA"/>
</dbReference>
<gene>
    <name evidence="1" type="ORF">Sjap_004660</name>
</gene>
<proteinExistence type="predicted"/>
<accession>A0AAP0PI05</accession>
<keyword evidence="2" id="KW-1185">Reference proteome</keyword>
<evidence type="ECO:0000313" key="1">
    <source>
        <dbReference type="EMBL" id="KAK9144757.1"/>
    </source>
</evidence>
<evidence type="ECO:0000313" key="2">
    <source>
        <dbReference type="Proteomes" id="UP001417504"/>
    </source>
</evidence>